<accession>A0ABV8V103</accession>
<proteinExistence type="inferred from homology"/>
<evidence type="ECO:0000256" key="9">
    <source>
        <dbReference type="RuleBase" id="RU366031"/>
    </source>
</evidence>
<feature type="domain" description="Tetrapyrrole biosynthesis uroporphyrinogen III synthase" evidence="10">
    <location>
        <begin position="19"/>
        <end position="251"/>
    </location>
</feature>
<evidence type="ECO:0000313" key="11">
    <source>
        <dbReference type="EMBL" id="MFC4361030.1"/>
    </source>
</evidence>
<dbReference type="EMBL" id="JBHSCX010000003">
    <property type="protein sequence ID" value="MFC4361030.1"/>
    <property type="molecule type" value="Genomic_DNA"/>
</dbReference>
<comment type="pathway">
    <text evidence="1 9">Porphyrin-containing compound metabolism; protoporphyrin-IX biosynthesis; coproporphyrinogen-III from 5-aminolevulinate: step 3/4.</text>
</comment>
<name>A0ABV8V103_9GAMM</name>
<evidence type="ECO:0000256" key="2">
    <source>
        <dbReference type="ARBA" id="ARBA00008133"/>
    </source>
</evidence>
<dbReference type="Proteomes" id="UP001595840">
    <property type="component" value="Unassembled WGS sequence"/>
</dbReference>
<dbReference type="CDD" id="cd06578">
    <property type="entry name" value="HemD"/>
    <property type="match status" value="1"/>
</dbReference>
<reference evidence="12" key="1">
    <citation type="journal article" date="2019" name="Int. J. Syst. Evol. Microbiol.">
        <title>The Global Catalogue of Microorganisms (GCM) 10K type strain sequencing project: providing services to taxonomists for standard genome sequencing and annotation.</title>
        <authorList>
            <consortium name="The Broad Institute Genomics Platform"/>
            <consortium name="The Broad Institute Genome Sequencing Center for Infectious Disease"/>
            <person name="Wu L."/>
            <person name="Ma J."/>
        </authorList>
    </citation>
    <scope>NUCLEOTIDE SEQUENCE [LARGE SCALE GENOMIC DNA]</scope>
    <source>
        <strain evidence="12">CECT 8570</strain>
    </source>
</reference>
<keyword evidence="4 9" id="KW-0456">Lyase</keyword>
<evidence type="ECO:0000256" key="8">
    <source>
        <dbReference type="ARBA" id="ARBA00048617"/>
    </source>
</evidence>
<dbReference type="SUPFAM" id="SSF69618">
    <property type="entry name" value="HemD-like"/>
    <property type="match status" value="1"/>
</dbReference>
<dbReference type="InterPro" id="IPR003754">
    <property type="entry name" value="4pyrrol_synth_uPrphyn_synth"/>
</dbReference>
<dbReference type="InterPro" id="IPR036108">
    <property type="entry name" value="4pyrrol_syn_uPrphyn_synt_sf"/>
</dbReference>
<dbReference type="PANTHER" id="PTHR38042:SF1">
    <property type="entry name" value="UROPORPHYRINOGEN-III SYNTHASE, CHLOROPLASTIC"/>
    <property type="match status" value="1"/>
</dbReference>
<dbReference type="InterPro" id="IPR039793">
    <property type="entry name" value="UROS/Hem4"/>
</dbReference>
<protein>
    <recommendedName>
        <fullName evidence="7 9">Uroporphyrinogen-III synthase</fullName>
        <ecNumber evidence="3 9">4.2.1.75</ecNumber>
    </recommendedName>
</protein>
<gene>
    <name evidence="11" type="ORF">ACFOX3_01885</name>
</gene>
<dbReference type="PANTHER" id="PTHR38042">
    <property type="entry name" value="UROPORPHYRINOGEN-III SYNTHASE, CHLOROPLASTIC"/>
    <property type="match status" value="1"/>
</dbReference>
<comment type="similarity">
    <text evidence="2 9">Belongs to the uroporphyrinogen-III synthase family.</text>
</comment>
<evidence type="ECO:0000256" key="5">
    <source>
        <dbReference type="ARBA" id="ARBA00023244"/>
    </source>
</evidence>
<dbReference type="GO" id="GO:0004852">
    <property type="term" value="F:uroporphyrinogen-III synthase activity"/>
    <property type="evidence" value="ECO:0007669"/>
    <property type="project" value="UniProtKB-EC"/>
</dbReference>
<comment type="function">
    <text evidence="6 9">Catalyzes cyclization of the linear tetrapyrrole, hydroxymethylbilane, to the macrocyclic uroporphyrinogen III.</text>
</comment>
<evidence type="ECO:0000313" key="12">
    <source>
        <dbReference type="Proteomes" id="UP001595840"/>
    </source>
</evidence>
<evidence type="ECO:0000256" key="1">
    <source>
        <dbReference type="ARBA" id="ARBA00004772"/>
    </source>
</evidence>
<keyword evidence="12" id="KW-1185">Reference proteome</keyword>
<dbReference type="EC" id="4.2.1.75" evidence="3 9"/>
<dbReference type="Gene3D" id="3.40.50.10090">
    <property type="match status" value="2"/>
</dbReference>
<comment type="caution">
    <text evidence="11">The sequence shown here is derived from an EMBL/GenBank/DDBJ whole genome shotgun (WGS) entry which is preliminary data.</text>
</comment>
<comment type="catalytic activity">
    <reaction evidence="8 9">
        <text>hydroxymethylbilane = uroporphyrinogen III + H2O</text>
        <dbReference type="Rhea" id="RHEA:18965"/>
        <dbReference type="ChEBI" id="CHEBI:15377"/>
        <dbReference type="ChEBI" id="CHEBI:57308"/>
        <dbReference type="ChEBI" id="CHEBI:57845"/>
        <dbReference type="EC" id="4.2.1.75"/>
    </reaction>
</comment>
<evidence type="ECO:0000256" key="7">
    <source>
        <dbReference type="ARBA" id="ARBA00040167"/>
    </source>
</evidence>
<dbReference type="RefSeq" id="WP_290260399.1">
    <property type="nucleotide sequence ID" value="NZ_JAUFQG010000004.1"/>
</dbReference>
<keyword evidence="5 9" id="KW-0627">Porphyrin biosynthesis</keyword>
<organism evidence="11 12">
    <name type="scientific">Simiduia curdlanivorans</name>
    <dbReference type="NCBI Taxonomy" id="1492769"/>
    <lineage>
        <taxon>Bacteria</taxon>
        <taxon>Pseudomonadati</taxon>
        <taxon>Pseudomonadota</taxon>
        <taxon>Gammaproteobacteria</taxon>
        <taxon>Cellvibrionales</taxon>
        <taxon>Cellvibrionaceae</taxon>
        <taxon>Simiduia</taxon>
    </lineage>
</organism>
<evidence type="ECO:0000256" key="3">
    <source>
        <dbReference type="ARBA" id="ARBA00013109"/>
    </source>
</evidence>
<dbReference type="Pfam" id="PF02602">
    <property type="entry name" value="HEM4"/>
    <property type="match status" value="1"/>
</dbReference>
<evidence type="ECO:0000256" key="6">
    <source>
        <dbReference type="ARBA" id="ARBA00037589"/>
    </source>
</evidence>
<evidence type="ECO:0000259" key="10">
    <source>
        <dbReference type="Pfam" id="PF02602"/>
    </source>
</evidence>
<evidence type="ECO:0000256" key="4">
    <source>
        <dbReference type="ARBA" id="ARBA00023239"/>
    </source>
</evidence>
<sequence>MKPRIWLTRPTAQAAKTQLAFENLGFKVLSVPVLEITPVDTSAAVQAIRQRILDFDRYDMAIFVSQNAVHYGCAWLDQFWPQLPTACQFFAIGSATREALLDAGLPVVGAMAVSEAMNSESLLATEQMAQVRDQRILIFRGEGGRTHLGDSLQARGAQVDYCELYRRALPSAAEQAVAQALSEGDAWLSVHSGESLQNVVSLLQASKPTSPPDAWLSWPLLVPGQRVGELAAQMGFSQILVAENATDSAMCEALEKQLVQNN</sequence>